<evidence type="ECO:0000313" key="2">
    <source>
        <dbReference type="EMBL" id="EOY00186.1"/>
    </source>
</evidence>
<dbReference type="InParanoid" id="A0A061E5G2"/>
<gene>
    <name evidence="2" type="ORF">TCM_009922</name>
</gene>
<evidence type="ECO:0008006" key="4">
    <source>
        <dbReference type="Google" id="ProtNLM"/>
    </source>
</evidence>
<protein>
    <recommendedName>
        <fullName evidence="4">Secreted protein</fullName>
    </recommendedName>
</protein>
<proteinExistence type="predicted"/>
<dbReference type="HOGENOM" id="CLU_2626923_0_0_1"/>
<dbReference type="AlphaFoldDB" id="A0A061E5G2"/>
<organism evidence="2 3">
    <name type="scientific">Theobroma cacao</name>
    <name type="common">Cacao</name>
    <name type="synonym">Cocoa</name>
    <dbReference type="NCBI Taxonomy" id="3641"/>
    <lineage>
        <taxon>Eukaryota</taxon>
        <taxon>Viridiplantae</taxon>
        <taxon>Streptophyta</taxon>
        <taxon>Embryophyta</taxon>
        <taxon>Tracheophyta</taxon>
        <taxon>Spermatophyta</taxon>
        <taxon>Magnoliopsida</taxon>
        <taxon>eudicotyledons</taxon>
        <taxon>Gunneridae</taxon>
        <taxon>Pentapetalae</taxon>
        <taxon>rosids</taxon>
        <taxon>malvids</taxon>
        <taxon>Malvales</taxon>
        <taxon>Malvaceae</taxon>
        <taxon>Byttnerioideae</taxon>
        <taxon>Theobroma</taxon>
    </lineage>
</organism>
<dbReference type="Gramene" id="EOY00186">
    <property type="protein sequence ID" value="EOY00186"/>
    <property type="gene ID" value="TCM_009922"/>
</dbReference>
<sequence length="78" mass="8175">MTTTLTWCIFANVVVWCSGMLTCKPVNMGQPGPSPSGLKKYGTSGASSFFIWAVKSPIQPPLASPWTGAGPPQPTPAH</sequence>
<dbReference type="Proteomes" id="UP000026915">
    <property type="component" value="Chromosome 2"/>
</dbReference>
<evidence type="ECO:0000256" key="1">
    <source>
        <dbReference type="SAM" id="SignalP"/>
    </source>
</evidence>
<reference evidence="2 3" key="1">
    <citation type="journal article" date="2013" name="Genome Biol.">
        <title>The genome sequence of the most widely cultivated cacao type and its use to identify candidate genes regulating pod color.</title>
        <authorList>
            <person name="Motamayor J.C."/>
            <person name="Mockaitis K."/>
            <person name="Schmutz J."/>
            <person name="Haiminen N."/>
            <person name="Iii D.L."/>
            <person name="Cornejo O."/>
            <person name="Findley S.D."/>
            <person name="Zheng P."/>
            <person name="Utro F."/>
            <person name="Royaert S."/>
            <person name="Saski C."/>
            <person name="Jenkins J."/>
            <person name="Podicheti R."/>
            <person name="Zhao M."/>
            <person name="Scheffler B.E."/>
            <person name="Stack J.C."/>
            <person name="Feltus F.A."/>
            <person name="Mustiga G.M."/>
            <person name="Amores F."/>
            <person name="Phillips W."/>
            <person name="Marelli J.P."/>
            <person name="May G.D."/>
            <person name="Shapiro H."/>
            <person name="Ma J."/>
            <person name="Bustamante C.D."/>
            <person name="Schnell R.J."/>
            <person name="Main D."/>
            <person name="Gilbert D."/>
            <person name="Parida L."/>
            <person name="Kuhn D.N."/>
        </authorList>
    </citation>
    <scope>NUCLEOTIDE SEQUENCE [LARGE SCALE GENOMIC DNA]</scope>
    <source>
        <strain evidence="3">cv. Matina 1-6</strain>
    </source>
</reference>
<accession>A0A061E5G2</accession>
<evidence type="ECO:0000313" key="3">
    <source>
        <dbReference type="Proteomes" id="UP000026915"/>
    </source>
</evidence>
<feature type="signal peptide" evidence="1">
    <location>
        <begin position="1"/>
        <end position="19"/>
    </location>
</feature>
<name>A0A061E5G2_THECC</name>
<keyword evidence="3" id="KW-1185">Reference proteome</keyword>
<keyword evidence="1" id="KW-0732">Signal</keyword>
<feature type="chain" id="PRO_5001601416" description="Secreted protein" evidence="1">
    <location>
        <begin position="20"/>
        <end position="78"/>
    </location>
</feature>
<dbReference type="EMBL" id="CM001880">
    <property type="protein sequence ID" value="EOY00186.1"/>
    <property type="molecule type" value="Genomic_DNA"/>
</dbReference>